<dbReference type="HOGENOM" id="CLU_022883_6_1_1"/>
<proteinExistence type="predicted"/>
<feature type="transmembrane region" description="Helical" evidence="1">
    <location>
        <begin position="347"/>
        <end position="374"/>
    </location>
</feature>
<keyword evidence="2" id="KW-0732">Signal</keyword>
<sequence length="435" mass="48837">MIRLPLLPVLLLARPCYASPFNATSAVVDSLVSVSVCNTRTIWSIILNCLLSLAACTWNAVHPNIPGTEEGRGTVFLRRLGIIAFAVILPELYLIWALHQHYSAKKAARDFNAWRKAQQESGVSGKDWSQTHGFFLDMGGFQLYVKGHSYCPLTLQELLHFVEQGDVSLPDITEEDIWDRSKGDFVNKGFAMFQLAWFVFQFIVRLIYKLPPTLLEVDTFALVVLGFAGWYFWWKKPKDVGRPYCVNWKGVGAPGQLVFSEITHEFKSWHTVLAAADGVQKAAVSPAAVKSRRVPSLYKGYLGNRRVFDKLFRLKLVVGCFGGVAFGGIHCISWNFQFPTHIEQSLWHIACIFILCIPVSIAAVMAAYSIINVYQAGRLTIHIHAVLHYLFCVLFLVYVLARGSIIVLLLLSFRSLPSGVYDTVCWTSSVPHLFS</sequence>
<reference evidence="3 4" key="1">
    <citation type="submission" date="2014-04" db="EMBL/GenBank/DDBJ databases">
        <title>Evolutionary Origins and Diversification of the Mycorrhizal Mutualists.</title>
        <authorList>
            <consortium name="DOE Joint Genome Institute"/>
            <consortium name="Mycorrhizal Genomics Consortium"/>
            <person name="Kohler A."/>
            <person name="Kuo A."/>
            <person name="Nagy L.G."/>
            <person name="Floudas D."/>
            <person name="Copeland A."/>
            <person name="Barry K.W."/>
            <person name="Cichocki N."/>
            <person name="Veneault-Fourrey C."/>
            <person name="LaButti K."/>
            <person name="Lindquist E.A."/>
            <person name="Lipzen A."/>
            <person name="Lundell T."/>
            <person name="Morin E."/>
            <person name="Murat C."/>
            <person name="Riley R."/>
            <person name="Ohm R."/>
            <person name="Sun H."/>
            <person name="Tunlid A."/>
            <person name="Henrissat B."/>
            <person name="Grigoriev I.V."/>
            <person name="Hibbett D.S."/>
            <person name="Martin F."/>
        </authorList>
    </citation>
    <scope>NUCLEOTIDE SEQUENCE [LARGE SCALE GENOMIC DNA]</scope>
    <source>
        <strain evidence="3 4">MD-312</strain>
    </source>
</reference>
<gene>
    <name evidence="3" type="ORF">HYDPIDRAFT_116674</name>
</gene>
<feature type="transmembrane region" description="Helical" evidence="1">
    <location>
        <begin position="314"/>
        <end position="335"/>
    </location>
</feature>
<evidence type="ECO:0000313" key="4">
    <source>
        <dbReference type="Proteomes" id="UP000053820"/>
    </source>
</evidence>
<evidence type="ECO:0000256" key="2">
    <source>
        <dbReference type="SAM" id="SignalP"/>
    </source>
</evidence>
<dbReference type="PANTHER" id="PTHR35043">
    <property type="entry name" value="TRANSCRIPTION FACTOR DOMAIN-CONTAINING PROTEIN"/>
    <property type="match status" value="1"/>
</dbReference>
<organism evidence="3 4">
    <name type="scientific">Hydnomerulius pinastri MD-312</name>
    <dbReference type="NCBI Taxonomy" id="994086"/>
    <lineage>
        <taxon>Eukaryota</taxon>
        <taxon>Fungi</taxon>
        <taxon>Dikarya</taxon>
        <taxon>Basidiomycota</taxon>
        <taxon>Agaricomycotina</taxon>
        <taxon>Agaricomycetes</taxon>
        <taxon>Agaricomycetidae</taxon>
        <taxon>Boletales</taxon>
        <taxon>Boletales incertae sedis</taxon>
        <taxon>Leucogyrophana</taxon>
    </lineage>
</organism>
<evidence type="ECO:0000256" key="1">
    <source>
        <dbReference type="SAM" id="Phobius"/>
    </source>
</evidence>
<keyword evidence="4" id="KW-1185">Reference proteome</keyword>
<feature type="chain" id="PRO_5002205243" evidence="2">
    <location>
        <begin position="19"/>
        <end position="435"/>
    </location>
</feature>
<accession>A0A0C9WAZ9</accession>
<name>A0A0C9WAZ9_9AGAM</name>
<dbReference type="OrthoDB" id="9451547at2759"/>
<protein>
    <submittedName>
        <fullName evidence="3">Uncharacterized protein</fullName>
    </submittedName>
</protein>
<keyword evidence="1" id="KW-1133">Transmembrane helix</keyword>
<evidence type="ECO:0000313" key="3">
    <source>
        <dbReference type="EMBL" id="KIJ60816.1"/>
    </source>
</evidence>
<dbReference type="EMBL" id="KN839868">
    <property type="protein sequence ID" value="KIJ60816.1"/>
    <property type="molecule type" value="Genomic_DNA"/>
</dbReference>
<feature type="transmembrane region" description="Helical" evidence="1">
    <location>
        <begin position="386"/>
        <end position="411"/>
    </location>
</feature>
<feature type="transmembrane region" description="Helical" evidence="1">
    <location>
        <begin position="190"/>
        <end position="208"/>
    </location>
</feature>
<keyword evidence="1" id="KW-0472">Membrane</keyword>
<keyword evidence="1" id="KW-0812">Transmembrane</keyword>
<dbReference type="AlphaFoldDB" id="A0A0C9WAZ9"/>
<feature type="transmembrane region" description="Helical" evidence="1">
    <location>
        <begin position="76"/>
        <end position="96"/>
    </location>
</feature>
<feature type="transmembrane region" description="Helical" evidence="1">
    <location>
        <begin position="214"/>
        <end position="234"/>
    </location>
</feature>
<dbReference type="PANTHER" id="PTHR35043:SF7">
    <property type="entry name" value="TRANSCRIPTION FACTOR DOMAIN-CONTAINING PROTEIN"/>
    <property type="match status" value="1"/>
</dbReference>
<dbReference type="Proteomes" id="UP000053820">
    <property type="component" value="Unassembled WGS sequence"/>
</dbReference>
<feature type="signal peptide" evidence="2">
    <location>
        <begin position="1"/>
        <end position="18"/>
    </location>
</feature>